<dbReference type="Gene3D" id="1.10.8.430">
    <property type="entry name" value="Helical domain of apoptotic protease-activating factors"/>
    <property type="match status" value="1"/>
</dbReference>
<dbReference type="EMBL" id="CP144753">
    <property type="protein sequence ID" value="WVZ91898.1"/>
    <property type="molecule type" value="Genomic_DNA"/>
</dbReference>
<dbReference type="AlphaFoldDB" id="A0AAQ3UIE7"/>
<dbReference type="InterPro" id="IPR032675">
    <property type="entry name" value="LRR_dom_sf"/>
</dbReference>
<dbReference type="GO" id="GO:0002758">
    <property type="term" value="P:innate immune response-activating signaling pathway"/>
    <property type="evidence" value="ECO:0007669"/>
    <property type="project" value="UniProtKB-ARBA"/>
</dbReference>
<dbReference type="InterPro" id="IPR042197">
    <property type="entry name" value="Apaf_helical"/>
</dbReference>
<dbReference type="SUPFAM" id="SSF52058">
    <property type="entry name" value="L domain-like"/>
    <property type="match status" value="1"/>
</dbReference>
<dbReference type="Gene3D" id="3.80.10.10">
    <property type="entry name" value="Ribonuclease Inhibitor"/>
    <property type="match status" value="2"/>
</dbReference>
<dbReference type="GO" id="GO:0043531">
    <property type="term" value="F:ADP binding"/>
    <property type="evidence" value="ECO:0007669"/>
    <property type="project" value="InterPro"/>
</dbReference>
<dbReference type="Pfam" id="PF23598">
    <property type="entry name" value="LRR_14"/>
    <property type="match status" value="2"/>
</dbReference>
<keyword evidence="2" id="KW-0611">Plant defense</keyword>
<keyword evidence="1" id="KW-0677">Repeat</keyword>
<protein>
    <recommendedName>
        <fullName evidence="7">NB-ARC domain-containing protein</fullName>
    </recommendedName>
</protein>
<dbReference type="InterPro" id="IPR044974">
    <property type="entry name" value="Disease_R_plants"/>
</dbReference>
<dbReference type="PANTHER" id="PTHR23155:SF1114">
    <property type="entry name" value="OS02G0475500 PROTEIN"/>
    <property type="match status" value="1"/>
</dbReference>
<name>A0AAQ3UIE7_PASNO</name>
<dbReference type="GO" id="GO:0009626">
    <property type="term" value="P:plant-type hypersensitive response"/>
    <property type="evidence" value="ECO:0007669"/>
    <property type="project" value="UniProtKB-ARBA"/>
</dbReference>
<evidence type="ECO:0000256" key="1">
    <source>
        <dbReference type="ARBA" id="ARBA00022737"/>
    </source>
</evidence>
<evidence type="ECO:0008006" key="7">
    <source>
        <dbReference type="Google" id="ProtNLM"/>
    </source>
</evidence>
<feature type="domain" description="Disease resistance R13L4/SHOC-2-like LRR" evidence="4">
    <location>
        <begin position="403"/>
        <end position="647"/>
    </location>
</feature>
<evidence type="ECO:0000259" key="3">
    <source>
        <dbReference type="Pfam" id="PF23559"/>
    </source>
</evidence>
<dbReference type="PANTHER" id="PTHR23155">
    <property type="entry name" value="DISEASE RESISTANCE PROTEIN RP"/>
    <property type="match status" value="1"/>
</dbReference>
<dbReference type="GO" id="GO:0042742">
    <property type="term" value="P:defense response to bacterium"/>
    <property type="evidence" value="ECO:0007669"/>
    <property type="project" value="UniProtKB-ARBA"/>
</dbReference>
<keyword evidence="6" id="KW-1185">Reference proteome</keyword>
<feature type="domain" description="Disease resistance R13L4/SHOC-2-like LRR" evidence="4">
    <location>
        <begin position="222"/>
        <end position="321"/>
    </location>
</feature>
<proteinExistence type="predicted"/>
<accession>A0AAQ3UIE7</accession>
<reference evidence="5 6" key="1">
    <citation type="submission" date="2024-02" db="EMBL/GenBank/DDBJ databases">
        <title>High-quality chromosome-scale genome assembly of Pensacola bahiagrass (Paspalum notatum Flugge var. saurae).</title>
        <authorList>
            <person name="Vega J.M."/>
            <person name="Podio M."/>
            <person name="Orjuela J."/>
            <person name="Siena L.A."/>
            <person name="Pessino S.C."/>
            <person name="Combes M.C."/>
            <person name="Mariac C."/>
            <person name="Albertini E."/>
            <person name="Pupilli F."/>
            <person name="Ortiz J.P.A."/>
            <person name="Leblanc O."/>
        </authorList>
    </citation>
    <scope>NUCLEOTIDE SEQUENCE [LARGE SCALE GENOMIC DNA]</scope>
    <source>
        <strain evidence="5">R1</strain>
        <tissue evidence="5">Leaf</tissue>
    </source>
</reference>
<feature type="domain" description="Disease resistance protein winged helix" evidence="3">
    <location>
        <begin position="99"/>
        <end position="171"/>
    </location>
</feature>
<dbReference type="InterPro" id="IPR058922">
    <property type="entry name" value="WHD_DRP"/>
</dbReference>
<dbReference type="SUPFAM" id="SSF52540">
    <property type="entry name" value="P-loop containing nucleoside triphosphate hydrolases"/>
    <property type="match status" value="1"/>
</dbReference>
<dbReference type="InterPro" id="IPR027417">
    <property type="entry name" value="P-loop_NTPase"/>
</dbReference>
<sequence length="764" mass="85315">MAKGGVFKKSVDLKMQNPELIGEAELILKKCNGLPLPIVTIGGFLSNQPKIAMEWRKLNEHISAELEMNPELEAIRTVLSKSYDGLPYHLKSCFLYLSIFPEDHKISRRRLMRRWAAEGYAREIRGKSAEEVADDYFMKLVDRSMILPSQTSVHSRRGIDSCQVHDLMREISISKSTEENLVFRLEDGCSLNSEGTVRHLAISSNWNGGRSEFEDVVNRSNIRSLTVFGKRRPFFISKKMRMLRVLDLEGTSGLNDHHIEHIGKLLHLKYLSLRSCSDICYLPHSLGNLQQLETLDIKHTSIVKLPKAIIGLRKLQYLRAGGVGFCGGRSYQDLVQDMGLPRVMKNRLCLFSLCSFACCVSWCVPRSRELSWHTDGDPTKLDVCTAWCCTVFPFVAWQLDAHGVMVPNGVNKLGALHTLGAINVGQGKAVLQDLRRLIRLRKLGVVGVNRGNSVEFCKTLSALRNLESLYVRSAGEPGLEGCLEFDGGSSSCSPPKNLSSLKLDGRLVKLPGWIEGLHNLVKLKLEKTKVSEVDATLGVLGKLQNLVILRLLEDSFEEAEDLRLIFHGDEPMFQKLTVLQLSRIHGLKSVEFKQGAMPVLELLLFREGSGGTSLSGLSSLPRLKELVLEGVYEGCSMDALRKELARNTNKPVLKTMDEAESYTDLVEDVPKVVRNKLCLPTVYSLGCCAPCCAARLLKRPTDMDGRPNRRDVCTVCCLNRIPLVVTRQSTRGVQVPKGINKLKELQTMGLVNLAQERKIPGEVK</sequence>
<evidence type="ECO:0000313" key="6">
    <source>
        <dbReference type="Proteomes" id="UP001341281"/>
    </source>
</evidence>
<dbReference type="Pfam" id="PF23559">
    <property type="entry name" value="WHD_DRP"/>
    <property type="match status" value="1"/>
</dbReference>
<dbReference type="Proteomes" id="UP001341281">
    <property type="component" value="Chromosome 09"/>
</dbReference>
<dbReference type="FunFam" id="1.10.10.10:FF:000322">
    <property type="entry name" value="Probable disease resistance protein At1g63360"/>
    <property type="match status" value="1"/>
</dbReference>
<dbReference type="Gene3D" id="1.10.10.10">
    <property type="entry name" value="Winged helix-like DNA-binding domain superfamily/Winged helix DNA-binding domain"/>
    <property type="match status" value="1"/>
</dbReference>
<evidence type="ECO:0000256" key="2">
    <source>
        <dbReference type="ARBA" id="ARBA00022821"/>
    </source>
</evidence>
<dbReference type="InterPro" id="IPR055414">
    <property type="entry name" value="LRR_R13L4/SHOC2-like"/>
</dbReference>
<dbReference type="InterPro" id="IPR036388">
    <property type="entry name" value="WH-like_DNA-bd_sf"/>
</dbReference>
<gene>
    <name evidence="5" type="ORF">U9M48_038011</name>
</gene>
<evidence type="ECO:0000313" key="5">
    <source>
        <dbReference type="EMBL" id="WVZ91898.1"/>
    </source>
</evidence>
<evidence type="ECO:0000259" key="4">
    <source>
        <dbReference type="Pfam" id="PF23598"/>
    </source>
</evidence>
<organism evidence="5 6">
    <name type="scientific">Paspalum notatum var. saurae</name>
    <dbReference type="NCBI Taxonomy" id="547442"/>
    <lineage>
        <taxon>Eukaryota</taxon>
        <taxon>Viridiplantae</taxon>
        <taxon>Streptophyta</taxon>
        <taxon>Embryophyta</taxon>
        <taxon>Tracheophyta</taxon>
        <taxon>Spermatophyta</taxon>
        <taxon>Magnoliopsida</taxon>
        <taxon>Liliopsida</taxon>
        <taxon>Poales</taxon>
        <taxon>Poaceae</taxon>
        <taxon>PACMAD clade</taxon>
        <taxon>Panicoideae</taxon>
        <taxon>Andropogonodae</taxon>
        <taxon>Paspaleae</taxon>
        <taxon>Paspalinae</taxon>
        <taxon>Paspalum</taxon>
    </lineage>
</organism>